<dbReference type="RefSeq" id="WP_313044410.1">
    <property type="nucleotide sequence ID" value="NZ_JACHMB010000001.1"/>
</dbReference>
<evidence type="ECO:0000259" key="1">
    <source>
        <dbReference type="Pfam" id="PF01738"/>
    </source>
</evidence>
<proteinExistence type="predicted"/>
<dbReference type="InterPro" id="IPR029058">
    <property type="entry name" value="AB_hydrolase_fold"/>
</dbReference>
<dbReference type="EMBL" id="JACHMB010000001">
    <property type="protein sequence ID" value="MBB5776829.1"/>
    <property type="molecule type" value="Genomic_DNA"/>
</dbReference>
<dbReference type="Gene3D" id="3.40.50.1820">
    <property type="entry name" value="alpha/beta hydrolase"/>
    <property type="match status" value="1"/>
</dbReference>
<gene>
    <name evidence="2" type="ORF">HD596_003585</name>
</gene>
<keyword evidence="3" id="KW-1185">Reference proteome</keyword>
<comment type="caution">
    <text evidence="2">The sequence shown here is derived from an EMBL/GenBank/DDBJ whole genome shotgun (WGS) entry which is preliminary data.</text>
</comment>
<reference evidence="2 3" key="1">
    <citation type="submission" date="2020-08" db="EMBL/GenBank/DDBJ databases">
        <title>Sequencing the genomes of 1000 actinobacteria strains.</title>
        <authorList>
            <person name="Klenk H.-P."/>
        </authorList>
    </citation>
    <scope>NUCLEOTIDE SEQUENCE [LARGE SCALE GENOMIC DNA]</scope>
    <source>
        <strain evidence="2 3">DSM 45507</strain>
    </source>
</reference>
<evidence type="ECO:0000313" key="2">
    <source>
        <dbReference type="EMBL" id="MBB5776829.1"/>
    </source>
</evidence>
<accession>A0A7W9G469</accession>
<dbReference type="SUPFAM" id="SSF53474">
    <property type="entry name" value="alpha/beta-Hydrolases"/>
    <property type="match status" value="1"/>
</dbReference>
<evidence type="ECO:0000313" key="3">
    <source>
        <dbReference type="Proteomes" id="UP000579153"/>
    </source>
</evidence>
<name>A0A7W9G469_9ACTN</name>
<dbReference type="Pfam" id="PF01738">
    <property type="entry name" value="DLH"/>
    <property type="match status" value="1"/>
</dbReference>
<protein>
    <submittedName>
        <fullName evidence="2">Putative phosphoribosyl transferase</fullName>
    </submittedName>
</protein>
<dbReference type="PANTHER" id="PTHR13136">
    <property type="entry name" value="TESTIS DEVELOPMENT PROTEIN PRTD"/>
    <property type="match status" value="1"/>
</dbReference>
<dbReference type="AlphaFoldDB" id="A0A7W9G469"/>
<dbReference type="GO" id="GO:0016787">
    <property type="term" value="F:hydrolase activity"/>
    <property type="evidence" value="ECO:0007669"/>
    <property type="project" value="InterPro"/>
</dbReference>
<sequence length="199" mass="21202">MSGDLVVPDAAHGVVVFAHGSGSSRLSPRNRYVAGALNKAGLGTLLFDLLTPEEEADRANVFDIALLAERLLERTRWLREQQDAAGLPIGYFGASTGAAAALWAAAEPDNPVSAIVSRGGRPDLAGPRLAAVRAPTLLIVGGRDPIVVKLNEEAQERLRAESRITVVPGATHLFEEPGALETVAEHARNWFTTHFRGRA</sequence>
<feature type="domain" description="Dienelactone hydrolase" evidence="1">
    <location>
        <begin position="8"/>
        <end position="182"/>
    </location>
</feature>
<keyword evidence="2" id="KW-0808">Transferase</keyword>
<organism evidence="2 3">
    <name type="scientific">Nonomuraea jabiensis</name>
    <dbReference type="NCBI Taxonomy" id="882448"/>
    <lineage>
        <taxon>Bacteria</taxon>
        <taxon>Bacillati</taxon>
        <taxon>Actinomycetota</taxon>
        <taxon>Actinomycetes</taxon>
        <taxon>Streptosporangiales</taxon>
        <taxon>Streptosporangiaceae</taxon>
        <taxon>Nonomuraea</taxon>
    </lineage>
</organism>
<dbReference type="GO" id="GO:0016740">
    <property type="term" value="F:transferase activity"/>
    <property type="evidence" value="ECO:0007669"/>
    <property type="project" value="UniProtKB-KW"/>
</dbReference>
<dbReference type="PANTHER" id="PTHR13136:SF11">
    <property type="entry name" value="TESTIS-EXPRESSED PROTEIN 30"/>
    <property type="match status" value="1"/>
</dbReference>
<dbReference type="InterPro" id="IPR026555">
    <property type="entry name" value="NSL3/Tex30"/>
</dbReference>
<dbReference type="Proteomes" id="UP000579153">
    <property type="component" value="Unassembled WGS sequence"/>
</dbReference>
<dbReference type="InterPro" id="IPR002925">
    <property type="entry name" value="Dienelactn_hydro"/>
</dbReference>